<feature type="transmembrane region" description="Helical" evidence="3">
    <location>
        <begin position="125"/>
        <end position="145"/>
    </location>
</feature>
<feature type="compositionally biased region" description="Polar residues" evidence="2">
    <location>
        <begin position="201"/>
        <end position="211"/>
    </location>
</feature>
<gene>
    <name evidence="4" type="ORF">OAUR00152_LOCUS39758</name>
    <name evidence="5" type="ORF">OAUR00152_LOCUS39760</name>
</gene>
<accession>A0A6U6KSK7</accession>
<dbReference type="EMBL" id="HBKQ01058164">
    <property type="protein sequence ID" value="CAE2284838.1"/>
    <property type="molecule type" value="Transcribed_RNA"/>
</dbReference>
<feature type="region of interest" description="Disordered" evidence="2">
    <location>
        <begin position="183"/>
        <end position="231"/>
    </location>
</feature>
<protein>
    <submittedName>
        <fullName evidence="5">Uncharacterized protein</fullName>
    </submittedName>
</protein>
<keyword evidence="3" id="KW-0812">Transmembrane</keyword>
<keyword evidence="3" id="KW-0472">Membrane</keyword>
<reference evidence="5" key="1">
    <citation type="submission" date="2021-01" db="EMBL/GenBank/DDBJ databases">
        <authorList>
            <person name="Corre E."/>
            <person name="Pelletier E."/>
            <person name="Niang G."/>
            <person name="Scheremetjew M."/>
            <person name="Finn R."/>
            <person name="Kale V."/>
            <person name="Holt S."/>
            <person name="Cochrane G."/>
            <person name="Meng A."/>
            <person name="Brown T."/>
            <person name="Cohen L."/>
        </authorList>
    </citation>
    <scope>NUCLEOTIDE SEQUENCE</scope>
    <source>
        <strain evidence="5">Isolate 1302-5</strain>
    </source>
</reference>
<organism evidence="5">
    <name type="scientific">Odontella aurita</name>
    <dbReference type="NCBI Taxonomy" id="265563"/>
    <lineage>
        <taxon>Eukaryota</taxon>
        <taxon>Sar</taxon>
        <taxon>Stramenopiles</taxon>
        <taxon>Ochrophyta</taxon>
        <taxon>Bacillariophyta</taxon>
        <taxon>Mediophyceae</taxon>
        <taxon>Biddulphiophycidae</taxon>
        <taxon>Eupodiscales</taxon>
        <taxon>Odontellaceae</taxon>
        <taxon>Odontella</taxon>
    </lineage>
</organism>
<keyword evidence="3" id="KW-1133">Transmembrane helix</keyword>
<proteinExistence type="predicted"/>
<feature type="compositionally biased region" description="Basic and acidic residues" evidence="2">
    <location>
        <begin position="185"/>
        <end position="200"/>
    </location>
</feature>
<keyword evidence="1" id="KW-0175">Coiled coil</keyword>
<evidence type="ECO:0000256" key="2">
    <source>
        <dbReference type="SAM" id="MobiDB-lite"/>
    </source>
</evidence>
<name>A0A6U6KSK7_9STRA</name>
<evidence type="ECO:0000256" key="3">
    <source>
        <dbReference type="SAM" id="Phobius"/>
    </source>
</evidence>
<feature type="coiled-coil region" evidence="1">
    <location>
        <begin position="239"/>
        <end position="266"/>
    </location>
</feature>
<dbReference type="EMBL" id="HBKQ01058166">
    <property type="protein sequence ID" value="CAE2284840.1"/>
    <property type="molecule type" value="Transcribed_RNA"/>
</dbReference>
<evidence type="ECO:0000256" key="1">
    <source>
        <dbReference type="SAM" id="Coils"/>
    </source>
</evidence>
<sequence length="278" mass="31742">MTVVIIFRVLLLIAVRTKLYEAFYRPKPARANIITLALEAANFALSFGFIIVRSVKLLFISAFYIGRIDTPFLAPGVGNPWGYFELDNYPTIFTKDILAHEAHRHPFIEMLGTVYMLKLRHGDYFGSRAGSCWRLIFVFALMPWLSKYRLMTRANMRDEGMTIESERSSINFVSLRNLVPPDNEIQCRPDSRENAGKEAQDQSPVPANDSSVLDRNEGAPDEVDVETDGPSFSSAHEKAIWLEHKNAVLELEVKELKRKLLLLEMKVHRRSSLPQLKT</sequence>
<evidence type="ECO:0000313" key="4">
    <source>
        <dbReference type="EMBL" id="CAE2284838.1"/>
    </source>
</evidence>
<dbReference type="AlphaFoldDB" id="A0A6U6KSK7"/>
<evidence type="ECO:0000313" key="5">
    <source>
        <dbReference type="EMBL" id="CAE2284840.1"/>
    </source>
</evidence>